<evidence type="ECO:0000256" key="9">
    <source>
        <dbReference type="RuleBase" id="RU362091"/>
    </source>
</evidence>
<reference evidence="11 13" key="2">
    <citation type="submission" date="2018-08" db="EMBL/GenBank/DDBJ databases">
        <authorList>
            <consortium name="NARMS: The National Antimicrobial Resistance Monitoring System"/>
        </authorList>
    </citation>
    <scope>NUCLEOTIDE SEQUENCE [LARGE SCALE GENOMIC DNA]</scope>
    <source>
        <strain evidence="11 13">FSIS11705178</strain>
    </source>
</reference>
<reference evidence="12" key="1">
    <citation type="journal article" date="2018" name="Genome Biol.">
        <title>SKESA: strategic k-mer extension for scrupulous assemblies.</title>
        <authorList>
            <person name="Souvorov A."/>
            <person name="Agarwala R."/>
            <person name="Lipman D.J."/>
        </authorList>
    </citation>
    <scope>NUCLEOTIDE SEQUENCE</scope>
    <source>
        <strain evidence="12">Escherichia coli</strain>
    </source>
</reference>
<dbReference type="PANTHER" id="PTHR11819">
    <property type="entry name" value="SOLUTE CARRIER FAMILY 5"/>
    <property type="match status" value="1"/>
</dbReference>
<keyword evidence="4" id="KW-0769">Symport</keyword>
<sequence length="650" mass="70343">MNSLQILSFVGFTLLVAVITWWKVRKTDTGSQQGYFLAGRSLKAPVIAASLMLTNLSTEQLVGLSGQAYKSGMSVMGWEVTSAVTLIFLALIFLPRYLKRGIATIPDFLEERYDKTTRIIIDFCFLIATGVCFLPIVLYSGALALNSLFHVGESLQISHGAAIWLLVILLGLAGILYAVIGGLRAMAVADSINGIGLVIGGLMVPVFGLIAMGKGSFMQGIEQLTTVHAEKLNSIGGPTDPLPIGAAFTGLILVNTFYWCTNQGIVQRTLASKSLAEGQKGALLTAVLKMLDPLVLVLPGLIAFHLYQDLPKADMAYPTLVNNVLPVPMVGFFGAVLFGAVISTFNGFLNSASTLFSMGIYRRIINQNAEPQQLVTVGRKFGFFIAIVSVLVAPWIANAPQGLYSWMKQLNGIYNVPLVTIIIMGFFFPRIPALAAKVAMGIGIISYITINYLVKFDFHFLYVLACTFCINVVVMLVIGFIKPRATPFTFKDAFAVDMKPWKNVKIASIGILFAMIGVYAGLAEFGGYGTRWLAMISYFIAAVVIVYLIFDSWRRKVFALIPPTPVHRFVRLHGPDYLPVSTLTSPARGPTTSRQAKTSPLWGATLRMPAITPVTSANGISTVMTISALASVRRSGTLITGSMGRTILAN</sequence>
<evidence type="ECO:0000256" key="4">
    <source>
        <dbReference type="ARBA" id="ARBA00022847"/>
    </source>
</evidence>
<dbReference type="PROSITE" id="PS50283">
    <property type="entry name" value="NA_SOLUT_SYMP_3"/>
    <property type="match status" value="1"/>
</dbReference>
<proteinExistence type="inferred from homology"/>
<dbReference type="Proteomes" id="UP000538406">
    <property type="component" value="Unassembled WGS sequence"/>
</dbReference>
<dbReference type="Proteomes" id="UP000870292">
    <property type="component" value="Unassembled WGS sequence"/>
</dbReference>
<dbReference type="PANTHER" id="PTHR11819:SF195">
    <property type="entry name" value="SODIUM_GLUCOSE COTRANSPORTER 4"/>
    <property type="match status" value="1"/>
</dbReference>
<dbReference type="NCBIfam" id="TIGR00813">
    <property type="entry name" value="sss"/>
    <property type="match status" value="1"/>
</dbReference>
<accession>A0A2Y0G3M6</accession>
<feature type="transmembrane region" description="Helical" evidence="10">
    <location>
        <begin position="282"/>
        <end position="307"/>
    </location>
</feature>
<feature type="transmembrane region" description="Helical" evidence="10">
    <location>
        <begin position="327"/>
        <end position="349"/>
    </location>
</feature>
<comment type="similarity">
    <text evidence="2 9">Belongs to the sodium:solute symporter (SSF) (TC 2.A.21) family.</text>
</comment>
<feature type="transmembrane region" description="Helical" evidence="10">
    <location>
        <begin position="434"/>
        <end position="454"/>
    </location>
</feature>
<name>A0A2Y0G3M6_ECOLX</name>
<organism evidence="12">
    <name type="scientific">Escherichia coli</name>
    <dbReference type="NCBI Taxonomy" id="562"/>
    <lineage>
        <taxon>Bacteria</taxon>
        <taxon>Pseudomonadati</taxon>
        <taxon>Pseudomonadota</taxon>
        <taxon>Gammaproteobacteria</taxon>
        <taxon>Enterobacterales</taxon>
        <taxon>Enterobacteriaceae</taxon>
        <taxon>Escherichia</taxon>
    </lineage>
</organism>
<dbReference type="EMBL" id="DADUEU010000007">
    <property type="protein sequence ID" value="HBB1572677.1"/>
    <property type="molecule type" value="Genomic_DNA"/>
</dbReference>
<feature type="transmembrane region" description="Helical" evidence="10">
    <location>
        <begin position="460"/>
        <end position="481"/>
    </location>
</feature>
<feature type="transmembrane region" description="Helical" evidence="10">
    <location>
        <begin position="381"/>
        <end position="397"/>
    </location>
</feature>
<evidence type="ECO:0000313" key="11">
    <source>
        <dbReference type="EMBL" id="EFC3524024.1"/>
    </source>
</evidence>
<keyword evidence="5 10" id="KW-1133">Transmembrane helix</keyword>
<dbReference type="EMBL" id="AASHPR010000007">
    <property type="protein sequence ID" value="EFC3524024.1"/>
    <property type="molecule type" value="Genomic_DNA"/>
</dbReference>
<feature type="transmembrane region" description="Helical" evidence="10">
    <location>
        <begin position="6"/>
        <end position="22"/>
    </location>
</feature>
<dbReference type="InterPro" id="IPR001734">
    <property type="entry name" value="Na/solute_symporter"/>
</dbReference>
<dbReference type="AlphaFoldDB" id="A0A2Y0G3M6"/>
<evidence type="ECO:0000313" key="12">
    <source>
        <dbReference type="EMBL" id="HBB1572677.1"/>
    </source>
</evidence>
<comment type="subcellular location">
    <subcellularLocation>
        <location evidence="1">Membrane</location>
        <topology evidence="1">Multi-pass membrane protein</topology>
    </subcellularLocation>
</comment>
<protein>
    <submittedName>
        <fullName evidence="12">Solute:sodium symporter family transporter</fullName>
    </submittedName>
</protein>
<feature type="transmembrane region" description="Helical" evidence="10">
    <location>
        <begin position="506"/>
        <end position="526"/>
    </location>
</feature>
<dbReference type="InterPro" id="IPR038377">
    <property type="entry name" value="Na/Glc_symporter_sf"/>
</dbReference>
<dbReference type="GO" id="GO:0005886">
    <property type="term" value="C:plasma membrane"/>
    <property type="evidence" value="ECO:0007669"/>
    <property type="project" value="TreeGrafter"/>
</dbReference>
<keyword evidence="4" id="KW-0813">Transport</keyword>
<dbReference type="InterPro" id="IPR018212">
    <property type="entry name" value="Na/solute_symporter_CS"/>
</dbReference>
<keyword evidence="3 10" id="KW-0812">Transmembrane</keyword>
<dbReference type="Gene3D" id="1.20.1730.10">
    <property type="entry name" value="Sodium/glucose cotransporter"/>
    <property type="match status" value="1"/>
</dbReference>
<evidence type="ECO:0000256" key="3">
    <source>
        <dbReference type="ARBA" id="ARBA00022692"/>
    </source>
</evidence>
<feature type="transmembrane region" description="Helical" evidence="10">
    <location>
        <begin position="409"/>
        <end position="427"/>
    </location>
</feature>
<evidence type="ECO:0000256" key="8">
    <source>
        <dbReference type="ARBA" id="ARBA00023201"/>
    </source>
</evidence>
<dbReference type="NCBIfam" id="NF007790">
    <property type="entry name" value="PRK10484.1"/>
    <property type="match status" value="1"/>
</dbReference>
<feature type="transmembrane region" description="Helical" evidence="10">
    <location>
        <begin position="161"/>
        <end position="180"/>
    </location>
</feature>
<dbReference type="GO" id="GO:0005412">
    <property type="term" value="F:D-glucose:sodium symporter activity"/>
    <property type="evidence" value="ECO:0007669"/>
    <property type="project" value="TreeGrafter"/>
</dbReference>
<keyword evidence="7 10" id="KW-0472">Membrane</keyword>
<evidence type="ECO:0000256" key="1">
    <source>
        <dbReference type="ARBA" id="ARBA00004141"/>
    </source>
</evidence>
<evidence type="ECO:0000256" key="5">
    <source>
        <dbReference type="ARBA" id="ARBA00022989"/>
    </source>
</evidence>
<feature type="transmembrane region" description="Helical" evidence="10">
    <location>
        <begin position="34"/>
        <end position="56"/>
    </location>
</feature>
<dbReference type="CDD" id="cd10328">
    <property type="entry name" value="SLC5sbd_YidK"/>
    <property type="match status" value="1"/>
</dbReference>
<feature type="transmembrane region" description="Helical" evidence="10">
    <location>
        <begin position="532"/>
        <end position="550"/>
    </location>
</feature>
<keyword evidence="8" id="KW-0739">Sodium transport</keyword>
<feature type="transmembrane region" description="Helical" evidence="10">
    <location>
        <begin position="119"/>
        <end position="141"/>
    </location>
</feature>
<dbReference type="Pfam" id="PF00474">
    <property type="entry name" value="SSF"/>
    <property type="match status" value="1"/>
</dbReference>
<evidence type="ECO:0000256" key="6">
    <source>
        <dbReference type="ARBA" id="ARBA00023053"/>
    </source>
</evidence>
<evidence type="ECO:0000313" key="13">
    <source>
        <dbReference type="Proteomes" id="UP000538406"/>
    </source>
</evidence>
<gene>
    <name evidence="11" type="ORF">CTR35_001123</name>
    <name evidence="12" type="ORF">J0541_001565</name>
</gene>
<dbReference type="PROSITE" id="PS00456">
    <property type="entry name" value="NA_SOLUT_SYMP_1"/>
    <property type="match status" value="1"/>
</dbReference>
<feature type="transmembrane region" description="Helical" evidence="10">
    <location>
        <begin position="192"/>
        <end position="212"/>
    </location>
</feature>
<reference evidence="12" key="3">
    <citation type="submission" date="2021-03" db="EMBL/GenBank/DDBJ databases">
        <authorList>
            <consortium name="NCBI Pathogen Detection Project"/>
        </authorList>
    </citation>
    <scope>NUCLEOTIDE SEQUENCE</scope>
    <source>
        <strain evidence="12">Escherichia coli</strain>
    </source>
</reference>
<dbReference type="FunFam" id="1.20.1730.10:FF:000017">
    <property type="entry name" value="Solute:sodium symporter family transporter"/>
    <property type="match status" value="1"/>
</dbReference>
<feature type="transmembrane region" description="Helical" evidence="10">
    <location>
        <begin position="242"/>
        <end position="261"/>
    </location>
</feature>
<evidence type="ECO:0000256" key="10">
    <source>
        <dbReference type="SAM" id="Phobius"/>
    </source>
</evidence>
<evidence type="ECO:0000256" key="7">
    <source>
        <dbReference type="ARBA" id="ARBA00023136"/>
    </source>
</evidence>
<keyword evidence="6" id="KW-0915">Sodium</keyword>
<comment type="caution">
    <text evidence="12">The sequence shown here is derived from an EMBL/GenBank/DDBJ whole genome shotgun (WGS) entry which is preliminary data.</text>
</comment>
<feature type="transmembrane region" description="Helical" evidence="10">
    <location>
        <begin position="76"/>
        <end position="98"/>
    </location>
</feature>
<keyword evidence="8" id="KW-0406">Ion transport</keyword>
<evidence type="ECO:0000256" key="2">
    <source>
        <dbReference type="ARBA" id="ARBA00006434"/>
    </source>
</evidence>